<dbReference type="EMBL" id="LWAE01000005">
    <property type="protein sequence ID" value="KZL90437.1"/>
    <property type="molecule type" value="Genomic_DNA"/>
</dbReference>
<evidence type="ECO:0000313" key="1">
    <source>
        <dbReference type="EMBL" id="KZL90437.1"/>
    </source>
</evidence>
<accession>A0A162RVL9</accession>
<organism evidence="1 2">
    <name type="scientific">Clostridium magnum DSM 2767</name>
    <dbReference type="NCBI Taxonomy" id="1121326"/>
    <lineage>
        <taxon>Bacteria</taxon>
        <taxon>Bacillati</taxon>
        <taxon>Bacillota</taxon>
        <taxon>Clostridia</taxon>
        <taxon>Eubacteriales</taxon>
        <taxon>Clostridiaceae</taxon>
        <taxon>Clostridium</taxon>
    </lineage>
</organism>
<sequence length="46" mass="5498">MENLKNMFLAGLEQYLITLISVETYGDFRKAYQEYLEQVISDYSNR</sequence>
<dbReference type="Proteomes" id="UP000076603">
    <property type="component" value="Unassembled WGS sequence"/>
</dbReference>
<reference evidence="1 2" key="1">
    <citation type="submission" date="2016-04" db="EMBL/GenBank/DDBJ databases">
        <title>Genome sequence of Clostridium magnum DSM 2767.</title>
        <authorList>
            <person name="Poehlein A."/>
            <person name="Uhlig R."/>
            <person name="Fischer R."/>
            <person name="Bahl H."/>
            <person name="Daniel R."/>
        </authorList>
    </citation>
    <scope>NUCLEOTIDE SEQUENCE [LARGE SCALE GENOMIC DNA]</scope>
    <source>
        <strain evidence="1 2">DSM 2767</strain>
    </source>
</reference>
<dbReference type="RefSeq" id="WP_161487002.1">
    <property type="nucleotide sequence ID" value="NZ_FQXL01000008.1"/>
</dbReference>
<evidence type="ECO:0000313" key="2">
    <source>
        <dbReference type="Proteomes" id="UP000076603"/>
    </source>
</evidence>
<name>A0A162RVL9_9CLOT</name>
<protein>
    <submittedName>
        <fullName evidence="1">Uncharacterized protein</fullName>
    </submittedName>
</protein>
<dbReference type="AlphaFoldDB" id="A0A162RVL9"/>
<dbReference type="PATRIC" id="fig|1121326.3.peg.4267"/>
<dbReference type="STRING" id="1121326.CLMAG_42080"/>
<comment type="caution">
    <text evidence="1">The sequence shown here is derived from an EMBL/GenBank/DDBJ whole genome shotgun (WGS) entry which is preliminary data.</text>
</comment>
<keyword evidence="2" id="KW-1185">Reference proteome</keyword>
<proteinExistence type="predicted"/>
<gene>
    <name evidence="1" type="ORF">CLMAG_42080</name>
</gene>